<keyword evidence="2" id="KW-1185">Reference proteome</keyword>
<evidence type="ECO:0000313" key="1">
    <source>
        <dbReference type="EMBL" id="SJM91690.1"/>
    </source>
</evidence>
<gene>
    <name evidence="1" type="ORF">CRENPOLYSF2_2340009</name>
</gene>
<dbReference type="AlphaFoldDB" id="A0A1R4H765"/>
<organism evidence="1 2">
    <name type="scientific">Crenothrix polyspora</name>
    <dbReference type="NCBI Taxonomy" id="360316"/>
    <lineage>
        <taxon>Bacteria</taxon>
        <taxon>Pseudomonadati</taxon>
        <taxon>Pseudomonadota</taxon>
        <taxon>Gammaproteobacteria</taxon>
        <taxon>Methylococcales</taxon>
        <taxon>Crenotrichaceae</taxon>
        <taxon>Crenothrix</taxon>
    </lineage>
</organism>
<dbReference type="RefSeq" id="WP_179210176.1">
    <property type="nucleotide sequence ID" value="NZ_FUKJ01000151.1"/>
</dbReference>
<dbReference type="EMBL" id="FUKJ01000151">
    <property type="protein sequence ID" value="SJM91690.1"/>
    <property type="molecule type" value="Genomic_DNA"/>
</dbReference>
<evidence type="ECO:0000313" key="2">
    <source>
        <dbReference type="Proteomes" id="UP000195442"/>
    </source>
</evidence>
<sequence length="50" mass="5885">MGNQASSFLDKNKVIDDRQAYQKIAVDEIIMPSRDQRYDRNAKLDKKNKK</sequence>
<proteinExistence type="predicted"/>
<reference evidence="2" key="1">
    <citation type="submission" date="2017-02" db="EMBL/GenBank/DDBJ databases">
        <authorList>
            <person name="Daims H."/>
        </authorList>
    </citation>
    <scope>NUCLEOTIDE SEQUENCE [LARGE SCALE GENOMIC DNA]</scope>
</reference>
<dbReference type="Proteomes" id="UP000195442">
    <property type="component" value="Unassembled WGS sequence"/>
</dbReference>
<accession>A0A1R4H765</accession>
<name>A0A1R4H765_9GAMM</name>
<protein>
    <submittedName>
        <fullName evidence="1">Uncharacterized protein</fullName>
    </submittedName>
</protein>